<sequence length="116" mass="12939">MTGDITFNSDNSYFGGNFTTYVRNNMIPESRVDDMAESIIAAWFLLHQDSPDYPNVPVSHPSLIYLTSLTSEASEPWSKNPSVGAPSSSPLICSFRLSWREKLLSFLMKEELTLGA</sequence>
<protein>
    <submittedName>
        <fullName evidence="1">Uncharacterized protein</fullName>
    </submittedName>
</protein>
<dbReference type="AlphaFoldDB" id="A0A4S8KUK1"/>
<reference evidence="1 2" key="1">
    <citation type="journal article" date="2019" name="Nat. Ecol. Evol.">
        <title>Megaphylogeny resolves global patterns of mushroom evolution.</title>
        <authorList>
            <person name="Varga T."/>
            <person name="Krizsan K."/>
            <person name="Foldi C."/>
            <person name="Dima B."/>
            <person name="Sanchez-Garcia M."/>
            <person name="Sanchez-Ramirez S."/>
            <person name="Szollosi G.J."/>
            <person name="Szarkandi J.G."/>
            <person name="Papp V."/>
            <person name="Albert L."/>
            <person name="Andreopoulos W."/>
            <person name="Angelini C."/>
            <person name="Antonin V."/>
            <person name="Barry K.W."/>
            <person name="Bougher N.L."/>
            <person name="Buchanan P."/>
            <person name="Buyck B."/>
            <person name="Bense V."/>
            <person name="Catcheside P."/>
            <person name="Chovatia M."/>
            <person name="Cooper J."/>
            <person name="Damon W."/>
            <person name="Desjardin D."/>
            <person name="Finy P."/>
            <person name="Geml J."/>
            <person name="Haridas S."/>
            <person name="Hughes K."/>
            <person name="Justo A."/>
            <person name="Karasinski D."/>
            <person name="Kautmanova I."/>
            <person name="Kiss B."/>
            <person name="Kocsube S."/>
            <person name="Kotiranta H."/>
            <person name="LaButti K.M."/>
            <person name="Lechner B.E."/>
            <person name="Liimatainen K."/>
            <person name="Lipzen A."/>
            <person name="Lukacs Z."/>
            <person name="Mihaltcheva S."/>
            <person name="Morgado L.N."/>
            <person name="Niskanen T."/>
            <person name="Noordeloos M.E."/>
            <person name="Ohm R.A."/>
            <person name="Ortiz-Santana B."/>
            <person name="Ovrebo C."/>
            <person name="Racz N."/>
            <person name="Riley R."/>
            <person name="Savchenko A."/>
            <person name="Shiryaev A."/>
            <person name="Soop K."/>
            <person name="Spirin V."/>
            <person name="Szebenyi C."/>
            <person name="Tomsovsky M."/>
            <person name="Tulloss R.E."/>
            <person name="Uehling J."/>
            <person name="Grigoriev I.V."/>
            <person name="Vagvolgyi C."/>
            <person name="Papp T."/>
            <person name="Martin F.M."/>
            <person name="Miettinen O."/>
            <person name="Hibbett D.S."/>
            <person name="Nagy L.G."/>
        </authorList>
    </citation>
    <scope>NUCLEOTIDE SEQUENCE [LARGE SCALE GENOMIC DNA]</scope>
    <source>
        <strain evidence="1 2">CBS 962.96</strain>
    </source>
</reference>
<proteinExistence type="predicted"/>
<dbReference type="Proteomes" id="UP000297245">
    <property type="component" value="Unassembled WGS sequence"/>
</dbReference>
<evidence type="ECO:0000313" key="1">
    <source>
        <dbReference type="EMBL" id="THU79574.1"/>
    </source>
</evidence>
<gene>
    <name evidence="1" type="ORF">K435DRAFT_875335</name>
</gene>
<accession>A0A4S8KUK1</accession>
<evidence type="ECO:0000313" key="2">
    <source>
        <dbReference type="Proteomes" id="UP000297245"/>
    </source>
</evidence>
<name>A0A4S8KUK1_DENBC</name>
<dbReference type="OrthoDB" id="416222at2759"/>
<keyword evidence="2" id="KW-1185">Reference proteome</keyword>
<organism evidence="1 2">
    <name type="scientific">Dendrothele bispora (strain CBS 962.96)</name>
    <dbReference type="NCBI Taxonomy" id="1314807"/>
    <lineage>
        <taxon>Eukaryota</taxon>
        <taxon>Fungi</taxon>
        <taxon>Dikarya</taxon>
        <taxon>Basidiomycota</taxon>
        <taxon>Agaricomycotina</taxon>
        <taxon>Agaricomycetes</taxon>
        <taxon>Agaricomycetidae</taxon>
        <taxon>Agaricales</taxon>
        <taxon>Agaricales incertae sedis</taxon>
        <taxon>Dendrothele</taxon>
    </lineage>
</organism>
<dbReference type="EMBL" id="ML180010">
    <property type="protein sequence ID" value="THU79574.1"/>
    <property type="molecule type" value="Genomic_DNA"/>
</dbReference>